<feature type="chain" id="PRO_5046471494" evidence="1">
    <location>
        <begin position="29"/>
        <end position="107"/>
    </location>
</feature>
<accession>A0ABU2L1U5</accession>
<comment type="caution">
    <text evidence="3">The sequence shown here is derived from an EMBL/GenBank/DDBJ whole genome shotgun (WGS) entry which is preliminary data.</text>
</comment>
<evidence type="ECO:0000256" key="1">
    <source>
        <dbReference type="SAM" id="SignalP"/>
    </source>
</evidence>
<dbReference type="PROSITE" id="PS51257">
    <property type="entry name" value="PROKAR_LIPOPROTEIN"/>
    <property type="match status" value="1"/>
</dbReference>
<keyword evidence="1" id="KW-0732">Signal</keyword>
<proteinExistence type="predicted"/>
<name>A0ABU2L1U5_9ACTN</name>
<feature type="domain" description="DUF4333" evidence="2">
    <location>
        <begin position="22"/>
        <end position="92"/>
    </location>
</feature>
<feature type="signal peptide" evidence="1">
    <location>
        <begin position="1"/>
        <end position="28"/>
    </location>
</feature>
<reference evidence="4" key="1">
    <citation type="submission" date="2023-07" db="EMBL/GenBank/DDBJ databases">
        <title>30 novel species of actinomycetes from the DSMZ collection.</title>
        <authorList>
            <person name="Nouioui I."/>
        </authorList>
    </citation>
    <scope>NUCLEOTIDE SEQUENCE [LARGE SCALE GENOMIC DNA]</scope>
    <source>
        <strain evidence="4">DSM 44917</strain>
    </source>
</reference>
<gene>
    <name evidence="3" type="ORF">RM780_00895</name>
</gene>
<dbReference type="RefSeq" id="WP_311628430.1">
    <property type="nucleotide sequence ID" value="NZ_JAVREN010000001.1"/>
</dbReference>
<protein>
    <submittedName>
        <fullName evidence="3">DUF4333 domain-containing protein</fullName>
    </submittedName>
</protein>
<evidence type="ECO:0000313" key="4">
    <source>
        <dbReference type="Proteomes" id="UP001183388"/>
    </source>
</evidence>
<organism evidence="3 4">
    <name type="scientific">Streptomyces boetiae</name>
    <dbReference type="NCBI Taxonomy" id="3075541"/>
    <lineage>
        <taxon>Bacteria</taxon>
        <taxon>Bacillati</taxon>
        <taxon>Actinomycetota</taxon>
        <taxon>Actinomycetes</taxon>
        <taxon>Kitasatosporales</taxon>
        <taxon>Streptomycetaceae</taxon>
        <taxon>Streptomyces</taxon>
    </lineage>
</organism>
<dbReference type="InterPro" id="IPR025637">
    <property type="entry name" value="DUF4333"/>
</dbReference>
<keyword evidence="4" id="KW-1185">Reference proteome</keyword>
<sequence length="107" mass="11183">MRQARRSRAVTGIALGALSLLLATGCSSSDPVIDRTEVGEQSSAVLEERFGGDINVTCPEDLPAEVGATIRCEVTGTGPTYGATVTVTSVDGDDAQWDIEVDDEPLE</sequence>
<evidence type="ECO:0000259" key="2">
    <source>
        <dbReference type="Pfam" id="PF14230"/>
    </source>
</evidence>
<dbReference type="EMBL" id="JAVREN010000001">
    <property type="protein sequence ID" value="MDT0305523.1"/>
    <property type="molecule type" value="Genomic_DNA"/>
</dbReference>
<dbReference type="Pfam" id="PF14230">
    <property type="entry name" value="DUF4333"/>
    <property type="match status" value="1"/>
</dbReference>
<evidence type="ECO:0000313" key="3">
    <source>
        <dbReference type="EMBL" id="MDT0305523.1"/>
    </source>
</evidence>
<dbReference type="Proteomes" id="UP001183388">
    <property type="component" value="Unassembled WGS sequence"/>
</dbReference>